<feature type="region of interest" description="Disordered" evidence="1">
    <location>
        <begin position="1"/>
        <end position="24"/>
    </location>
</feature>
<dbReference type="KEGG" id="php:PhaeoP97_03791"/>
<dbReference type="OrthoDB" id="7668687at2"/>
<dbReference type="EMBL" id="CP016366">
    <property type="protein sequence ID" value="APG49141.1"/>
    <property type="molecule type" value="Genomic_DNA"/>
</dbReference>
<dbReference type="Proteomes" id="UP000183859">
    <property type="component" value="Plasmid pP97_b"/>
</dbReference>
<protein>
    <submittedName>
        <fullName evidence="2">Putative extracellular repeat protein, HAF family</fullName>
    </submittedName>
</protein>
<dbReference type="SUPFAM" id="SSF63829">
    <property type="entry name" value="Calcium-dependent phosphotriesterase"/>
    <property type="match status" value="1"/>
</dbReference>
<reference evidence="3" key="1">
    <citation type="submission" date="2016-07" db="EMBL/GenBank/DDBJ databases">
        <title>Phaeobacter portensis sp. nov., a tropodithietic acid producing bacterium isolated from a German harbor.</title>
        <authorList>
            <person name="Freese H.M."/>
            <person name="Bunk B."/>
            <person name="Breider S."/>
            <person name="Brinkhoff T."/>
        </authorList>
    </citation>
    <scope>NUCLEOTIDE SEQUENCE [LARGE SCALE GENOMIC DNA]</scope>
    <source>
        <strain evidence="3">P97</strain>
        <plasmid evidence="3">pp97_b</plasmid>
    </source>
</reference>
<name>A0A1L3IAQ2_9RHOB</name>
<evidence type="ECO:0000256" key="1">
    <source>
        <dbReference type="SAM" id="MobiDB-lite"/>
    </source>
</evidence>
<geneLocation type="plasmid" evidence="3">
    <name>pp97_b</name>
</geneLocation>
<proteinExistence type="predicted"/>
<accession>A0A1L3IAQ2</accession>
<organism evidence="2 3">
    <name type="scientific">Phaeobacter porticola</name>
    <dbReference type="NCBI Taxonomy" id="1844006"/>
    <lineage>
        <taxon>Bacteria</taxon>
        <taxon>Pseudomonadati</taxon>
        <taxon>Pseudomonadota</taxon>
        <taxon>Alphaproteobacteria</taxon>
        <taxon>Rhodobacterales</taxon>
        <taxon>Roseobacteraceae</taxon>
        <taxon>Phaeobacter</taxon>
    </lineage>
</organism>
<keyword evidence="2" id="KW-0614">Plasmid</keyword>
<keyword evidence="3" id="KW-1185">Reference proteome</keyword>
<sequence length="262" mass="27531">MLGTLPGGSESQARDVSADGSVIVGSSDTAEGQRAYIWTKETGMLVLDDTMMDIQSSARAVSADGTVVVGSTGGTADRRAFRWTNETGMTRIGTGELDKDCAALGVSDDGTTIVGRVDFKAFRWNEAQGIALMAPEESSVAFDASNDGTIIVGGMGPVFSKRKAVRWNKSGAAQDVYSNPDSLRSTALDISPEGKVIVGAIDRHTAYMQRHDEDLTILGGLNRDDADFVSDVAKGSGLGGTIIVGSSTGYDGHRAVRWLLSE</sequence>
<evidence type="ECO:0000313" key="2">
    <source>
        <dbReference type="EMBL" id="APG49141.1"/>
    </source>
</evidence>
<evidence type="ECO:0000313" key="3">
    <source>
        <dbReference type="Proteomes" id="UP000183859"/>
    </source>
</evidence>
<dbReference type="NCBIfam" id="TIGR02913">
    <property type="entry name" value="HAF_rpt"/>
    <property type="match status" value="2"/>
</dbReference>
<gene>
    <name evidence="2" type="ORF">PhaeoP97_03791</name>
</gene>
<dbReference type="InterPro" id="IPR014262">
    <property type="entry name" value="HAF_rpt"/>
</dbReference>
<dbReference type="AlphaFoldDB" id="A0A1L3IAQ2"/>